<organism evidence="1 2">
    <name type="scientific">Nesidiocoris tenuis</name>
    <dbReference type="NCBI Taxonomy" id="355587"/>
    <lineage>
        <taxon>Eukaryota</taxon>
        <taxon>Metazoa</taxon>
        <taxon>Ecdysozoa</taxon>
        <taxon>Arthropoda</taxon>
        <taxon>Hexapoda</taxon>
        <taxon>Insecta</taxon>
        <taxon>Pterygota</taxon>
        <taxon>Neoptera</taxon>
        <taxon>Paraneoptera</taxon>
        <taxon>Hemiptera</taxon>
        <taxon>Heteroptera</taxon>
        <taxon>Panheteroptera</taxon>
        <taxon>Cimicomorpha</taxon>
        <taxon>Miridae</taxon>
        <taxon>Dicyphina</taxon>
        <taxon>Nesidiocoris</taxon>
    </lineage>
</organism>
<protein>
    <submittedName>
        <fullName evidence="1">Uncharacterized protein</fullName>
    </submittedName>
</protein>
<evidence type="ECO:0000313" key="2">
    <source>
        <dbReference type="Proteomes" id="UP001307889"/>
    </source>
</evidence>
<sequence>MTVETLDLNGDAQLEKHLTSSLFENKIHRNEARTNANVDSVLELVTSAWLQITQAAADGCCALLIGGERLMGLPSFRHALINGQWHLNTRTVELDALR</sequence>
<reference evidence="1 2" key="1">
    <citation type="submission" date="2023-09" db="EMBL/GenBank/DDBJ databases">
        <title>Nesidiocoris tenuis whole genome shotgun sequence.</title>
        <authorList>
            <person name="Shibata T."/>
            <person name="Shimoda M."/>
            <person name="Kobayashi T."/>
            <person name="Uehara T."/>
        </authorList>
    </citation>
    <scope>NUCLEOTIDE SEQUENCE [LARGE SCALE GENOMIC DNA]</scope>
    <source>
        <strain evidence="1 2">Japan</strain>
    </source>
</reference>
<dbReference type="Proteomes" id="UP001307889">
    <property type="component" value="Chromosome 6"/>
</dbReference>
<evidence type="ECO:0000313" key="1">
    <source>
        <dbReference type="EMBL" id="BES95271.1"/>
    </source>
</evidence>
<dbReference type="EMBL" id="AP028914">
    <property type="protein sequence ID" value="BES95271.1"/>
    <property type="molecule type" value="Genomic_DNA"/>
</dbReference>
<keyword evidence="2" id="KW-1185">Reference proteome</keyword>
<accession>A0ABN7AST1</accession>
<name>A0ABN7AST1_9HEMI</name>
<gene>
    <name evidence="1" type="ORF">NTJ_08080</name>
</gene>
<proteinExistence type="predicted"/>